<sequence length="372" mass="37703">MALALEAADLTGTVQGLTDVTIFAPTDAAFAGLAQDLGFTGDTGDATAVFGAVADALSGLASDGDPIPLLTDILLYHVAPGTDAESDLNAGGPLDTLLAGTPLQITGGTVVDNDTNSLNADIIAPDIATTGGNVQVVDQVLLPIETPAEIDGATLLDTLKESGGTPDEDATDFDLLLTALQATGLDAAVDDPEAELTVFLPNDGAFVSLAQNLGYEGEDEGEALQTILDASAAADPDNPLQLVTDILTYHVSPGVQDATAVLGSTEIATLNGAEIGVSGTTLVDLEPDAEDPEIIATDLTASNGIAHVIDEVLLPLDLPAIDMAALEMPAIEIPAEEEDPEEEAEHDDGFDFPIEALGFGALMLLILAGGGA</sequence>
<evidence type="ECO:0000259" key="1">
    <source>
        <dbReference type="PROSITE" id="PS50213"/>
    </source>
</evidence>
<dbReference type="PANTHER" id="PTHR10900">
    <property type="entry name" value="PERIOSTIN-RELATED"/>
    <property type="match status" value="1"/>
</dbReference>
<dbReference type="InterPro" id="IPR000782">
    <property type="entry name" value="FAS1_domain"/>
</dbReference>
<name>A0A0J9DZY8_9RHOB</name>
<dbReference type="PROSITE" id="PS50213">
    <property type="entry name" value="FAS1"/>
    <property type="match status" value="2"/>
</dbReference>
<dbReference type="STRING" id="1675527.AIOL_001022"/>
<gene>
    <name evidence="2" type="ORF">AIOL_001022</name>
</gene>
<comment type="caution">
    <text evidence="2">The sequence shown here is derived from an EMBL/GenBank/DDBJ whole genome shotgun (WGS) entry which is preliminary data.</text>
</comment>
<dbReference type="GO" id="GO:0005615">
    <property type="term" value="C:extracellular space"/>
    <property type="evidence" value="ECO:0007669"/>
    <property type="project" value="TreeGrafter"/>
</dbReference>
<dbReference type="Proteomes" id="UP000037178">
    <property type="component" value="Unassembled WGS sequence"/>
</dbReference>
<dbReference type="SUPFAM" id="SSF82153">
    <property type="entry name" value="FAS1 domain"/>
    <property type="match status" value="2"/>
</dbReference>
<dbReference type="EMBL" id="LFTY01000002">
    <property type="protein sequence ID" value="KMW56070.1"/>
    <property type="molecule type" value="Genomic_DNA"/>
</dbReference>
<dbReference type="InterPro" id="IPR036378">
    <property type="entry name" value="FAS1_dom_sf"/>
</dbReference>
<feature type="domain" description="FAS1" evidence="1">
    <location>
        <begin position="1"/>
        <end position="141"/>
    </location>
</feature>
<evidence type="ECO:0000313" key="3">
    <source>
        <dbReference type="Proteomes" id="UP000037178"/>
    </source>
</evidence>
<dbReference type="Gene3D" id="2.30.180.10">
    <property type="entry name" value="FAS1 domain"/>
    <property type="match status" value="2"/>
</dbReference>
<accession>A0A0J9DZY8</accession>
<dbReference type="InterPro" id="IPR050904">
    <property type="entry name" value="Adhesion/Biosynth-related"/>
</dbReference>
<evidence type="ECO:0000313" key="2">
    <source>
        <dbReference type="EMBL" id="KMW56070.1"/>
    </source>
</evidence>
<dbReference type="Pfam" id="PF02469">
    <property type="entry name" value="Fasciclin"/>
    <property type="match status" value="2"/>
</dbReference>
<dbReference type="AlphaFoldDB" id="A0A0J9DZY8"/>
<keyword evidence="3" id="KW-1185">Reference proteome</keyword>
<protein>
    <submittedName>
        <fullName evidence="2">Fasciclin domain protein</fullName>
    </submittedName>
</protein>
<reference evidence="2 3" key="1">
    <citation type="submission" date="2015-06" db="EMBL/GenBank/DDBJ databases">
        <title>Draft genome sequence of an Alphaproteobacteria species associated to the Mediterranean sponge Oscarella lobularis.</title>
        <authorList>
            <person name="Jourda C."/>
            <person name="Santini S."/>
            <person name="Claverie J.-M."/>
        </authorList>
    </citation>
    <scope>NUCLEOTIDE SEQUENCE [LARGE SCALE GENOMIC DNA]</scope>
    <source>
        <strain evidence="2">IGS</strain>
    </source>
</reference>
<feature type="domain" description="FAS1" evidence="1">
    <location>
        <begin position="160"/>
        <end position="313"/>
    </location>
</feature>
<proteinExistence type="predicted"/>
<dbReference type="PATRIC" id="fig|1675527.3.peg.1090"/>
<organism evidence="2 3">
    <name type="scientific">Candidatus Rhodobacter oscarellae</name>
    <dbReference type="NCBI Taxonomy" id="1675527"/>
    <lineage>
        <taxon>Bacteria</taxon>
        <taxon>Pseudomonadati</taxon>
        <taxon>Pseudomonadota</taxon>
        <taxon>Alphaproteobacteria</taxon>
        <taxon>Rhodobacterales</taxon>
        <taxon>Rhodobacter group</taxon>
        <taxon>Rhodobacter</taxon>
    </lineage>
</organism>
<dbReference type="SMART" id="SM00554">
    <property type="entry name" value="FAS1"/>
    <property type="match status" value="2"/>
</dbReference>
<dbReference type="PANTHER" id="PTHR10900:SF77">
    <property type="entry name" value="FI19380P1"/>
    <property type="match status" value="1"/>
</dbReference>